<evidence type="ECO:0000313" key="2">
    <source>
        <dbReference type="EMBL" id="QGJ92903.1"/>
    </source>
</evidence>
<dbReference type="GeneID" id="77951857"/>
<feature type="region of interest" description="Disordered" evidence="1">
    <location>
        <begin position="1"/>
        <end position="30"/>
    </location>
</feature>
<dbReference type="RefSeq" id="YP_010675529.1">
    <property type="nucleotide sequence ID" value="NC_071005.1"/>
</dbReference>
<protein>
    <submittedName>
        <fullName evidence="2">Uncharacterized protein</fullName>
    </submittedName>
</protein>
<dbReference type="KEGG" id="vg:77951857"/>
<accession>A0A649VMI1</accession>
<dbReference type="Proteomes" id="UP000423645">
    <property type="component" value="Segment"/>
</dbReference>
<sequence>MSDHVSDMDDQMRRDHGLDVQPRPVNNDLPSAHDLVAEDIRVGMSLGFSVVHAYDNILDHFEDMALMLGKDPKEIIANRKAFGFTKYGTPLQPHNGRKHLEDALDEMADTLVYLRCQMYEEGKTV</sequence>
<organism evidence="2 3">
    <name type="scientific">Gordonia phage Chidiebere</name>
    <dbReference type="NCBI Taxonomy" id="2656530"/>
    <lineage>
        <taxon>Viruses</taxon>
        <taxon>Duplodnaviria</taxon>
        <taxon>Heunggongvirae</taxon>
        <taxon>Uroviricota</taxon>
        <taxon>Caudoviricetes</taxon>
        <taxon>Chidieberevirus</taxon>
        <taxon>Chidieberevirus chidiebere</taxon>
    </lineage>
</organism>
<reference evidence="2 3" key="1">
    <citation type="submission" date="2019-10" db="EMBL/GenBank/DDBJ databases">
        <authorList>
            <person name="Zack K.M."/>
            <person name="Garlena R.A."/>
            <person name="Russell D.A."/>
            <person name="Pope W.H."/>
            <person name="Jacobs-Sera D."/>
            <person name="Hatfull G.F."/>
        </authorList>
    </citation>
    <scope>NUCLEOTIDE SEQUENCE [LARGE SCALE GENOMIC DNA]</scope>
</reference>
<keyword evidence="3" id="KW-1185">Reference proteome</keyword>
<evidence type="ECO:0000256" key="1">
    <source>
        <dbReference type="SAM" id="MobiDB-lite"/>
    </source>
</evidence>
<proteinExistence type="predicted"/>
<gene>
    <name evidence="2" type="primary">11</name>
    <name evidence="2" type="ORF">PBI_CHIDIEBERE_11</name>
</gene>
<evidence type="ECO:0000313" key="3">
    <source>
        <dbReference type="Proteomes" id="UP000423645"/>
    </source>
</evidence>
<dbReference type="EMBL" id="MN586022">
    <property type="protein sequence ID" value="QGJ92903.1"/>
    <property type="molecule type" value="Genomic_DNA"/>
</dbReference>
<feature type="compositionally biased region" description="Basic and acidic residues" evidence="1">
    <location>
        <begin position="1"/>
        <end position="18"/>
    </location>
</feature>
<name>A0A649VMI1_9CAUD</name>